<evidence type="ECO:0000256" key="2">
    <source>
        <dbReference type="SAM" id="Phobius"/>
    </source>
</evidence>
<keyword evidence="2" id="KW-0472">Membrane</keyword>
<gene>
    <name evidence="4" type="ORF">ACHAWO_000070</name>
</gene>
<organism evidence="4 5">
    <name type="scientific">Cyclotella atomus</name>
    <dbReference type="NCBI Taxonomy" id="382360"/>
    <lineage>
        <taxon>Eukaryota</taxon>
        <taxon>Sar</taxon>
        <taxon>Stramenopiles</taxon>
        <taxon>Ochrophyta</taxon>
        <taxon>Bacillariophyta</taxon>
        <taxon>Coscinodiscophyceae</taxon>
        <taxon>Thalassiosirophycidae</taxon>
        <taxon>Stephanodiscales</taxon>
        <taxon>Stephanodiscaceae</taxon>
        <taxon>Cyclotella</taxon>
    </lineage>
</organism>
<dbReference type="NCBIfam" id="NF007972">
    <property type="entry name" value="PRK10696.1"/>
    <property type="match status" value="1"/>
</dbReference>
<dbReference type="PANTHER" id="PTHR43686:SF1">
    <property type="entry name" value="AMINOTRAN_5 DOMAIN-CONTAINING PROTEIN"/>
    <property type="match status" value="1"/>
</dbReference>
<feature type="compositionally biased region" description="Low complexity" evidence="1">
    <location>
        <begin position="9"/>
        <end position="27"/>
    </location>
</feature>
<evidence type="ECO:0000256" key="1">
    <source>
        <dbReference type="SAM" id="MobiDB-lite"/>
    </source>
</evidence>
<evidence type="ECO:0000313" key="5">
    <source>
        <dbReference type="Proteomes" id="UP001530400"/>
    </source>
</evidence>
<reference evidence="4 5" key="1">
    <citation type="submission" date="2024-10" db="EMBL/GenBank/DDBJ databases">
        <title>Updated reference genomes for cyclostephanoid diatoms.</title>
        <authorList>
            <person name="Roberts W.R."/>
            <person name="Alverson A.J."/>
        </authorList>
    </citation>
    <scope>NUCLEOTIDE SEQUENCE [LARGE SCALE GENOMIC DNA]</scope>
    <source>
        <strain evidence="4 5">AJA010-31</strain>
    </source>
</reference>
<dbReference type="CDD" id="cd24138">
    <property type="entry name" value="TtcA-like"/>
    <property type="match status" value="1"/>
</dbReference>
<comment type="caution">
    <text evidence="4">The sequence shown here is derived from an EMBL/GenBank/DDBJ whole genome shotgun (WGS) entry which is preliminary data.</text>
</comment>
<dbReference type="Proteomes" id="UP001530400">
    <property type="component" value="Unassembled WGS sequence"/>
</dbReference>
<dbReference type="EMBL" id="JALLPJ020000149">
    <property type="protein sequence ID" value="KAL3800937.1"/>
    <property type="molecule type" value="Genomic_DNA"/>
</dbReference>
<dbReference type="PANTHER" id="PTHR43686">
    <property type="entry name" value="SULFURTRANSFERASE-RELATED"/>
    <property type="match status" value="1"/>
</dbReference>
<evidence type="ECO:0000259" key="3">
    <source>
        <dbReference type="Pfam" id="PF01171"/>
    </source>
</evidence>
<dbReference type="SUPFAM" id="SSF52402">
    <property type="entry name" value="Adenine nucleotide alpha hydrolases-like"/>
    <property type="match status" value="1"/>
</dbReference>
<dbReference type="AlphaFoldDB" id="A0ABD3QKJ4"/>
<proteinExistence type="predicted"/>
<sequence length="660" mass="73394">MGSKKQPRNKPTSSSQNTSSGGSTQKSLPPLQHTSNTDDTNIPPPSDDQEDFCQRFFGDPLFSNLNVALLFLLATFLPMLVWIPHVIHEYAKLRQSTLAEGERLKRMEQSRIDLIHPTDHHDTVEHEVLRRMMVEGEVIIQTPFSEDDVAVFEEDVFGIKSDSAAVGAQDGEASSLLPRKPVVLPKLCPDGRTMGFDNWFTLRDAISEANSLAAEDFLRWNKYLVMSLEDPELEEPIFPIPDPFVICPGAKLNQRHPPRQSLLAWLTSFVVQEQKSIYKPSKNKLSSIFINAEDITIECDRCLVDLPGTHFSFGPHARNVWIKNNPIGSINMEGGNIGGTMNAGCVADVNSTSSVTFYRCSIDDHKHGPRRANVGAEPNDRIMVCVSGGKDSATLLHLLMQMQNRLASIGTPFDLVAVHLNQMQPGYDGRPLIDWLDKLGVEYQIVTEDTYSIVTDKTPENKAYCSLCSRLRRGILYSIAHELGCNKIALGHHGDDAMQTLLLNMIHGGSMKAIPARYFSSSRNVHILRPLITCTESDIAEFAKQMKFPILPCNLCGSQDDLHRGKAKLLVDAMESMNPNARRNVIKSLGNVRPSHLLDENLRDACGLDRVTGSVLDEDRARLIGEAKHDAMSSDEVIDREEQIGGLEIHNPTSFIESLL</sequence>
<keyword evidence="5" id="KW-1185">Reference proteome</keyword>
<feature type="transmembrane region" description="Helical" evidence="2">
    <location>
        <begin position="65"/>
        <end position="87"/>
    </location>
</feature>
<feature type="domain" description="tRNA(Ile)-lysidine/2-thiocytidine synthase N-terminal" evidence="3">
    <location>
        <begin position="382"/>
        <end position="548"/>
    </location>
</feature>
<dbReference type="Pfam" id="PF01171">
    <property type="entry name" value="ATP_bind_3"/>
    <property type="match status" value="1"/>
</dbReference>
<keyword evidence="2" id="KW-1133">Transmembrane helix</keyword>
<name>A0ABD3QKJ4_9STRA</name>
<accession>A0ABD3QKJ4</accession>
<dbReference type="Gene3D" id="3.40.50.620">
    <property type="entry name" value="HUPs"/>
    <property type="match status" value="1"/>
</dbReference>
<protein>
    <recommendedName>
        <fullName evidence="3">tRNA(Ile)-lysidine/2-thiocytidine synthase N-terminal domain-containing protein</fullName>
    </recommendedName>
</protein>
<evidence type="ECO:0000313" key="4">
    <source>
        <dbReference type="EMBL" id="KAL3800937.1"/>
    </source>
</evidence>
<keyword evidence="2" id="KW-0812">Transmembrane</keyword>
<dbReference type="InterPro" id="IPR011063">
    <property type="entry name" value="TilS/TtcA_N"/>
</dbReference>
<feature type="region of interest" description="Disordered" evidence="1">
    <location>
        <begin position="1"/>
        <end position="50"/>
    </location>
</feature>
<dbReference type="InterPro" id="IPR014729">
    <property type="entry name" value="Rossmann-like_a/b/a_fold"/>
</dbReference>